<evidence type="ECO:0000256" key="2">
    <source>
        <dbReference type="ARBA" id="ARBA00022679"/>
    </source>
</evidence>
<feature type="domain" description="Carbohydrate kinase PfkB" evidence="4">
    <location>
        <begin position="255"/>
        <end position="317"/>
    </location>
</feature>
<dbReference type="OrthoDB" id="9813569at2"/>
<evidence type="ECO:0000313" key="5">
    <source>
        <dbReference type="EMBL" id="SEV85028.1"/>
    </source>
</evidence>
<comment type="similarity">
    <text evidence="1">Belongs to the carbohydrate kinase PfkB family.</text>
</comment>
<reference evidence="6" key="1">
    <citation type="submission" date="2016-10" db="EMBL/GenBank/DDBJ databases">
        <authorList>
            <person name="Varghese N."/>
            <person name="Submissions S."/>
        </authorList>
    </citation>
    <scope>NUCLEOTIDE SEQUENCE [LARGE SCALE GENOMIC DNA]</scope>
    <source>
        <strain evidence="6">CGMCC 1.12402</strain>
    </source>
</reference>
<sequence length="341" mass="37784">MKILSIGELLMRLTVPDNLRFTQANEFRLNIGGSEANVAMILAQLGWDASVLSALPNNDLGDRVLQELHRFKVDTAHIARIGERVGLYFLEEGSSIRSSRIIYDRGHASINDLTPEHIDWDAVFEGVTHLHWSGITPALSLNAAMVCQEAVDRAYDLGVSISCDLHFRKNLWAYGKKPIEVISPLLEKSATVLGDPSTIQSLTGLEMESKKITAIESVDQLLPDYRKLMDRFPSIKGVSMLLRTIQSASHHNLKAVLVTDNEAFEAPTIKIDNIKDRIGGGDAYMAGLLYGLNHYKDKQDGLKFALAISALKHTISGDYFTGKVEEVEQIMNATQLGKIIR</sequence>
<dbReference type="SUPFAM" id="SSF53613">
    <property type="entry name" value="Ribokinase-like"/>
    <property type="match status" value="1"/>
</dbReference>
<dbReference type="RefSeq" id="WP_090256528.1">
    <property type="nucleotide sequence ID" value="NZ_FOIR01000001.1"/>
</dbReference>
<keyword evidence="2" id="KW-0808">Transferase</keyword>
<dbReference type="Gene3D" id="3.40.1190.20">
    <property type="match status" value="1"/>
</dbReference>
<evidence type="ECO:0000256" key="1">
    <source>
        <dbReference type="ARBA" id="ARBA00010688"/>
    </source>
</evidence>
<dbReference type="PANTHER" id="PTHR43320">
    <property type="entry name" value="SUGAR KINASE"/>
    <property type="match status" value="1"/>
</dbReference>
<dbReference type="PANTHER" id="PTHR43320:SF2">
    <property type="entry name" value="2-DEHYDRO-3-DEOXYGLUCONOKINASE_2-DEHYDRO-3-DEOXYGALACTONOKINASE"/>
    <property type="match status" value="1"/>
</dbReference>
<dbReference type="Proteomes" id="UP000199437">
    <property type="component" value="Unassembled WGS sequence"/>
</dbReference>
<dbReference type="GO" id="GO:0016301">
    <property type="term" value="F:kinase activity"/>
    <property type="evidence" value="ECO:0007669"/>
    <property type="project" value="UniProtKB-KW"/>
</dbReference>
<name>A0A1I0MA95_9BACT</name>
<keyword evidence="6" id="KW-1185">Reference proteome</keyword>
<proteinExistence type="inferred from homology"/>
<dbReference type="STRING" id="1267423.SAMN05216290_0199"/>
<organism evidence="5 6">
    <name type="scientific">Roseivirga pacifica</name>
    <dbReference type="NCBI Taxonomy" id="1267423"/>
    <lineage>
        <taxon>Bacteria</taxon>
        <taxon>Pseudomonadati</taxon>
        <taxon>Bacteroidota</taxon>
        <taxon>Cytophagia</taxon>
        <taxon>Cytophagales</taxon>
        <taxon>Roseivirgaceae</taxon>
        <taxon>Roseivirga</taxon>
    </lineage>
</organism>
<dbReference type="GeneID" id="99984963"/>
<gene>
    <name evidence="5" type="ORF">SAMN05216290_0199</name>
</gene>
<dbReference type="InterPro" id="IPR052700">
    <property type="entry name" value="Carb_kinase_PfkB-like"/>
</dbReference>
<evidence type="ECO:0000256" key="3">
    <source>
        <dbReference type="ARBA" id="ARBA00022777"/>
    </source>
</evidence>
<evidence type="ECO:0000259" key="4">
    <source>
        <dbReference type="Pfam" id="PF00294"/>
    </source>
</evidence>
<protein>
    <submittedName>
        <fullName evidence="5">2-dehydro-3-deoxygluconokinase</fullName>
    </submittedName>
</protein>
<dbReference type="InterPro" id="IPR011611">
    <property type="entry name" value="PfkB_dom"/>
</dbReference>
<keyword evidence="3 5" id="KW-0418">Kinase</keyword>
<dbReference type="AlphaFoldDB" id="A0A1I0MA95"/>
<evidence type="ECO:0000313" key="6">
    <source>
        <dbReference type="Proteomes" id="UP000199437"/>
    </source>
</evidence>
<accession>A0A1I0MA95</accession>
<dbReference type="Pfam" id="PF00294">
    <property type="entry name" value="PfkB"/>
    <property type="match status" value="2"/>
</dbReference>
<dbReference type="EMBL" id="FOIR01000001">
    <property type="protein sequence ID" value="SEV85028.1"/>
    <property type="molecule type" value="Genomic_DNA"/>
</dbReference>
<feature type="domain" description="Carbohydrate kinase PfkB" evidence="4">
    <location>
        <begin position="2"/>
        <end position="173"/>
    </location>
</feature>
<dbReference type="InterPro" id="IPR029056">
    <property type="entry name" value="Ribokinase-like"/>
</dbReference>
<dbReference type="CDD" id="cd01166">
    <property type="entry name" value="KdgK"/>
    <property type="match status" value="1"/>
</dbReference>